<dbReference type="EMBL" id="BAAAPO010000047">
    <property type="protein sequence ID" value="GAA1805280.1"/>
    <property type="molecule type" value="Genomic_DNA"/>
</dbReference>
<dbReference type="InterPro" id="IPR027417">
    <property type="entry name" value="P-loop_NTPase"/>
</dbReference>
<sequence length="368" mass="40914">MKASRLHAQAYAPPLTPPPTLTRAEAGAMSEAKRREYAREVRRYLNGHYFDSERDRRIRQVLNDLIEDNAEMLTGTREVALLTGFNVLGKSTVLYQLSYAVHRHHVGPDGDPERMARRTTTRRFGGRDQEIHPTHAPVLFLSLEAATTVTRFNELVVEAFDMDKSTAKKASTLDLVLKHGVRLLAIDDLHQLILTERLGRYALDHLKAIVTALGEYGITVIFSGANLHDHQVMSDPQITGRAYEITVSPYGSDTRDQVLAWQRFLKESGEVITPFLPAAEPGMLHNDLPGLILERTHGRMQAIVNLLRRATVEAIEDGAWAVTEKHVLAVPASKLTVDELAKKADKAAAKPTQLHPTVNVTQHGQVTG</sequence>
<feature type="region of interest" description="Disordered" evidence="1">
    <location>
        <begin position="1"/>
        <end position="22"/>
    </location>
</feature>
<keyword evidence="3" id="KW-1185">Reference proteome</keyword>
<comment type="caution">
    <text evidence="2">The sequence shown here is derived from an EMBL/GenBank/DDBJ whole genome shotgun (WGS) entry which is preliminary data.</text>
</comment>
<dbReference type="SUPFAM" id="SSF52540">
    <property type="entry name" value="P-loop containing nucleoside triphosphate hydrolases"/>
    <property type="match status" value="1"/>
</dbReference>
<evidence type="ECO:0000313" key="3">
    <source>
        <dbReference type="Proteomes" id="UP001499938"/>
    </source>
</evidence>
<dbReference type="Pfam" id="PF05621">
    <property type="entry name" value="TniB"/>
    <property type="match status" value="1"/>
</dbReference>
<protein>
    <recommendedName>
        <fullName evidence="4">TniB protein</fullName>
    </recommendedName>
</protein>
<evidence type="ECO:0000256" key="1">
    <source>
        <dbReference type="SAM" id="MobiDB-lite"/>
    </source>
</evidence>
<organism evidence="2 3">
    <name type="scientific">Nostocoides veronense</name>
    <dbReference type="NCBI Taxonomy" id="330836"/>
    <lineage>
        <taxon>Bacteria</taxon>
        <taxon>Bacillati</taxon>
        <taxon>Actinomycetota</taxon>
        <taxon>Actinomycetes</taxon>
        <taxon>Micrococcales</taxon>
        <taxon>Intrasporangiaceae</taxon>
        <taxon>Nostocoides</taxon>
    </lineage>
</organism>
<dbReference type="InterPro" id="IPR008868">
    <property type="entry name" value="TniB"/>
</dbReference>
<reference evidence="2 3" key="1">
    <citation type="journal article" date="2019" name="Int. J. Syst. Evol. Microbiol.">
        <title>The Global Catalogue of Microorganisms (GCM) 10K type strain sequencing project: providing services to taxonomists for standard genome sequencing and annotation.</title>
        <authorList>
            <consortium name="The Broad Institute Genomics Platform"/>
            <consortium name="The Broad Institute Genome Sequencing Center for Infectious Disease"/>
            <person name="Wu L."/>
            <person name="Ma J."/>
        </authorList>
    </citation>
    <scope>NUCLEOTIDE SEQUENCE [LARGE SCALE GENOMIC DNA]</scope>
    <source>
        <strain evidence="2 3">JCM 15592</strain>
    </source>
</reference>
<gene>
    <name evidence="2" type="ORF">GCM10009811_31120</name>
</gene>
<evidence type="ECO:0008006" key="4">
    <source>
        <dbReference type="Google" id="ProtNLM"/>
    </source>
</evidence>
<accession>A0ABN2M0B8</accession>
<evidence type="ECO:0000313" key="2">
    <source>
        <dbReference type="EMBL" id="GAA1805280.1"/>
    </source>
</evidence>
<dbReference type="Proteomes" id="UP001499938">
    <property type="component" value="Unassembled WGS sequence"/>
</dbReference>
<proteinExistence type="predicted"/>
<name>A0ABN2M0B8_9MICO</name>